<evidence type="ECO:0000313" key="2">
    <source>
        <dbReference type="Proteomes" id="UP000288716"/>
    </source>
</evidence>
<dbReference type="SUPFAM" id="SSF53254">
    <property type="entry name" value="Phosphoglycerate mutase-like"/>
    <property type="match status" value="1"/>
</dbReference>
<proteinExistence type="predicted"/>
<dbReference type="InterPro" id="IPR029033">
    <property type="entry name" value="His_PPase_superfam"/>
</dbReference>
<dbReference type="Gene3D" id="3.40.50.1240">
    <property type="entry name" value="Phosphoglycerate mutase-like"/>
    <property type="match status" value="1"/>
</dbReference>
<keyword evidence="2" id="KW-1185">Reference proteome</keyword>
<dbReference type="VEuPathDB" id="VectorBase:LDEU012625"/>
<protein>
    <recommendedName>
        <fullName evidence="3">Lysosomal acid phosphatase-like protein 3</fullName>
    </recommendedName>
</protein>
<dbReference type="PROSITE" id="PS00616">
    <property type="entry name" value="HIS_ACID_PHOSPHAT_1"/>
    <property type="match status" value="1"/>
</dbReference>
<accession>A0A443RW75</accession>
<dbReference type="GO" id="GO:0016791">
    <property type="term" value="F:phosphatase activity"/>
    <property type="evidence" value="ECO:0007669"/>
    <property type="project" value="UniProtKB-ARBA"/>
</dbReference>
<sequence>MNLILKLITLLVLFLCGLGITLSVFRKIIRSANQLKSVMLIHRHGDRVPTLIYNDDANVSYWVKYGIGSLTDVNSE</sequence>
<dbReference type="AlphaFoldDB" id="A0A443RW75"/>
<dbReference type="EMBL" id="NCKV01026446">
    <property type="protein sequence ID" value="RWS19415.1"/>
    <property type="molecule type" value="Genomic_DNA"/>
</dbReference>
<dbReference type="InterPro" id="IPR033379">
    <property type="entry name" value="Acid_Pase_AS"/>
</dbReference>
<organism evidence="1 2">
    <name type="scientific">Leptotrombidium deliense</name>
    <dbReference type="NCBI Taxonomy" id="299467"/>
    <lineage>
        <taxon>Eukaryota</taxon>
        <taxon>Metazoa</taxon>
        <taxon>Ecdysozoa</taxon>
        <taxon>Arthropoda</taxon>
        <taxon>Chelicerata</taxon>
        <taxon>Arachnida</taxon>
        <taxon>Acari</taxon>
        <taxon>Acariformes</taxon>
        <taxon>Trombidiformes</taxon>
        <taxon>Prostigmata</taxon>
        <taxon>Anystina</taxon>
        <taxon>Parasitengona</taxon>
        <taxon>Trombiculoidea</taxon>
        <taxon>Trombiculidae</taxon>
        <taxon>Leptotrombidium</taxon>
    </lineage>
</organism>
<dbReference type="OrthoDB" id="258392at2759"/>
<evidence type="ECO:0000313" key="1">
    <source>
        <dbReference type="EMBL" id="RWS19415.1"/>
    </source>
</evidence>
<evidence type="ECO:0008006" key="3">
    <source>
        <dbReference type="Google" id="ProtNLM"/>
    </source>
</evidence>
<gene>
    <name evidence="1" type="ORF">B4U80_14436</name>
</gene>
<comment type="caution">
    <text evidence="1">The sequence shown here is derived from an EMBL/GenBank/DDBJ whole genome shotgun (WGS) entry which is preliminary data.</text>
</comment>
<dbReference type="Proteomes" id="UP000288716">
    <property type="component" value="Unassembled WGS sequence"/>
</dbReference>
<reference evidence="1 2" key="1">
    <citation type="journal article" date="2018" name="Gigascience">
        <title>Genomes of trombidid mites reveal novel predicted allergens and laterally-transferred genes associated with secondary metabolism.</title>
        <authorList>
            <person name="Dong X."/>
            <person name="Chaisiri K."/>
            <person name="Xia D."/>
            <person name="Armstrong S.D."/>
            <person name="Fang Y."/>
            <person name="Donnelly M.J."/>
            <person name="Kadowaki T."/>
            <person name="McGarry J.W."/>
            <person name="Darby A.C."/>
            <person name="Makepeace B.L."/>
        </authorList>
    </citation>
    <scope>NUCLEOTIDE SEQUENCE [LARGE SCALE GENOMIC DNA]</scope>
    <source>
        <strain evidence="1">UoL-UT</strain>
    </source>
</reference>
<name>A0A443RW75_9ACAR</name>